<feature type="compositionally biased region" description="Polar residues" evidence="10">
    <location>
        <begin position="182"/>
        <end position="191"/>
    </location>
</feature>
<dbReference type="GO" id="GO:0006952">
    <property type="term" value="P:defense response"/>
    <property type="evidence" value="ECO:0007669"/>
    <property type="project" value="TreeGrafter"/>
</dbReference>
<dbReference type="Pfam" id="PF13499">
    <property type="entry name" value="EF-hand_7"/>
    <property type="match status" value="1"/>
</dbReference>
<feature type="transmembrane region" description="Helical" evidence="11">
    <location>
        <begin position="518"/>
        <end position="542"/>
    </location>
</feature>
<dbReference type="FunCoup" id="A0A151ZJZ5">
    <property type="interactions" value="14"/>
</dbReference>
<dbReference type="Pfam" id="PF01794">
    <property type="entry name" value="Ferric_reduct"/>
    <property type="match status" value="1"/>
</dbReference>
<dbReference type="GO" id="GO:0005509">
    <property type="term" value="F:calcium ion binding"/>
    <property type="evidence" value="ECO:0007669"/>
    <property type="project" value="InterPro"/>
</dbReference>
<dbReference type="Pfam" id="PF08022">
    <property type="entry name" value="FAD_binding_8"/>
    <property type="match status" value="1"/>
</dbReference>
<dbReference type="PROSITE" id="PS50222">
    <property type="entry name" value="EF_HAND_2"/>
    <property type="match status" value="2"/>
</dbReference>
<feature type="compositionally biased region" description="Low complexity" evidence="10">
    <location>
        <begin position="152"/>
        <end position="165"/>
    </location>
</feature>
<keyword evidence="15" id="KW-1185">Reference proteome</keyword>
<evidence type="ECO:0000256" key="9">
    <source>
        <dbReference type="ARBA" id="ARBA00023136"/>
    </source>
</evidence>
<dbReference type="OMA" id="IGRAKFG"/>
<keyword evidence="2" id="KW-0285">Flavoprotein</keyword>
<feature type="region of interest" description="Disordered" evidence="10">
    <location>
        <begin position="235"/>
        <end position="262"/>
    </location>
</feature>
<dbReference type="CDD" id="cd00051">
    <property type="entry name" value="EFh"/>
    <property type="match status" value="1"/>
</dbReference>
<dbReference type="EMBL" id="LODT01000022">
    <property type="protein sequence ID" value="KYQ94318.1"/>
    <property type="molecule type" value="Genomic_DNA"/>
</dbReference>
<keyword evidence="8" id="KW-0560">Oxidoreductase</keyword>
<feature type="compositionally biased region" description="Polar residues" evidence="10">
    <location>
        <begin position="303"/>
        <end position="324"/>
    </location>
</feature>
<dbReference type="SUPFAM" id="SSF63380">
    <property type="entry name" value="Riboflavin synthase domain-like"/>
    <property type="match status" value="1"/>
</dbReference>
<evidence type="ECO:0000256" key="8">
    <source>
        <dbReference type="ARBA" id="ARBA00023002"/>
    </source>
</evidence>
<reference evidence="14 15" key="1">
    <citation type="submission" date="2015-12" db="EMBL/GenBank/DDBJ databases">
        <title>Dictyostelia acquired genes for synthesis and detection of signals that induce cell-type specialization by lateral gene transfer from prokaryotes.</title>
        <authorList>
            <person name="Gloeckner G."/>
            <person name="Schaap P."/>
        </authorList>
    </citation>
    <scope>NUCLEOTIDE SEQUENCE [LARGE SCALE GENOMIC DNA]</scope>
    <source>
        <strain evidence="14 15">TK</strain>
    </source>
</reference>
<feature type="compositionally biased region" description="Basic residues" evidence="10">
    <location>
        <begin position="166"/>
        <end position="179"/>
    </location>
</feature>
<feature type="region of interest" description="Disordered" evidence="10">
    <location>
        <begin position="303"/>
        <end position="338"/>
    </location>
</feature>
<dbReference type="PROSITE" id="PS00018">
    <property type="entry name" value="EF_HAND_1"/>
    <property type="match status" value="1"/>
</dbReference>
<evidence type="ECO:0000256" key="11">
    <source>
        <dbReference type="SAM" id="Phobius"/>
    </source>
</evidence>
<dbReference type="SFLD" id="SFLDG01168">
    <property type="entry name" value="Ferric_reductase_subgroup_(FRE"/>
    <property type="match status" value="1"/>
</dbReference>
<dbReference type="InterPro" id="IPR011992">
    <property type="entry name" value="EF-hand-dom_pair"/>
</dbReference>
<dbReference type="SFLD" id="SFLDS00052">
    <property type="entry name" value="Ferric_Reductase_Domain"/>
    <property type="match status" value="1"/>
</dbReference>
<dbReference type="InterPro" id="IPR017938">
    <property type="entry name" value="Riboflavin_synthase-like_b-brl"/>
</dbReference>
<feature type="domain" description="EF-hand" evidence="12">
    <location>
        <begin position="375"/>
        <end position="410"/>
    </location>
</feature>
<evidence type="ECO:0000256" key="10">
    <source>
        <dbReference type="SAM" id="MobiDB-lite"/>
    </source>
</evidence>
<dbReference type="PANTHER" id="PTHR11972:SF201">
    <property type="entry name" value="SUPEROXIDE-GENERATING NADPH OXIDASE HEAVY CHAIN SUBUNIT C"/>
    <property type="match status" value="1"/>
</dbReference>
<evidence type="ECO:0000256" key="2">
    <source>
        <dbReference type="ARBA" id="ARBA00022630"/>
    </source>
</evidence>
<dbReference type="InterPro" id="IPR002048">
    <property type="entry name" value="EF_hand_dom"/>
</dbReference>
<evidence type="ECO:0000256" key="3">
    <source>
        <dbReference type="ARBA" id="ARBA00022692"/>
    </source>
</evidence>
<dbReference type="GO" id="GO:0043020">
    <property type="term" value="C:NADPH oxidase complex"/>
    <property type="evidence" value="ECO:0007669"/>
    <property type="project" value="TreeGrafter"/>
</dbReference>
<dbReference type="SUPFAM" id="SSF47473">
    <property type="entry name" value="EF-hand"/>
    <property type="match status" value="1"/>
</dbReference>
<dbReference type="SUPFAM" id="SSF52343">
    <property type="entry name" value="Ferredoxin reductase-like, C-terminal NADP-linked domain"/>
    <property type="match status" value="1"/>
</dbReference>
<dbReference type="GO" id="GO:0016175">
    <property type="term" value="F:superoxide-generating NAD(P)H oxidase activity"/>
    <property type="evidence" value="ECO:0007669"/>
    <property type="project" value="TreeGrafter"/>
</dbReference>
<dbReference type="InterPro" id="IPR013112">
    <property type="entry name" value="FAD-bd_8"/>
</dbReference>
<evidence type="ECO:0000256" key="7">
    <source>
        <dbReference type="ARBA" id="ARBA00022989"/>
    </source>
</evidence>
<dbReference type="Pfam" id="PF08030">
    <property type="entry name" value="NAD_binding_6"/>
    <property type="match status" value="1"/>
</dbReference>
<dbReference type="InterPro" id="IPR017927">
    <property type="entry name" value="FAD-bd_FR_type"/>
</dbReference>
<dbReference type="Gene3D" id="1.10.238.10">
    <property type="entry name" value="EF-hand"/>
    <property type="match status" value="1"/>
</dbReference>
<evidence type="ECO:0000313" key="15">
    <source>
        <dbReference type="Proteomes" id="UP000076078"/>
    </source>
</evidence>
<dbReference type="STRING" id="361077.A0A151ZJZ5"/>
<feature type="transmembrane region" description="Helical" evidence="11">
    <location>
        <begin position="477"/>
        <end position="498"/>
    </location>
</feature>
<comment type="caution">
    <text evidence="14">The sequence shown here is derived from an EMBL/GenBank/DDBJ whole genome shotgun (WGS) entry which is preliminary data.</text>
</comment>
<comment type="subcellular location">
    <subcellularLocation>
        <location evidence="1">Membrane</location>
        <topology evidence="1">Multi-pass membrane protein</topology>
    </subcellularLocation>
</comment>
<feature type="transmembrane region" description="Helical" evidence="11">
    <location>
        <begin position="645"/>
        <end position="662"/>
    </location>
</feature>
<dbReference type="Proteomes" id="UP000076078">
    <property type="component" value="Unassembled WGS sequence"/>
</dbReference>
<evidence type="ECO:0000256" key="1">
    <source>
        <dbReference type="ARBA" id="ARBA00004141"/>
    </source>
</evidence>
<sequence length="1002" mass="115929">MENNSEYFTYEGSNNSNNNLIEEQISPHESPHLNPLGLPHELTKSDHLRKSHFSQLDASLYELPNIGVDKIQSNLSSIEQLLISKFKENESTIRDYIKQNESKSRTLIINKETFSRLFNIFNFDQIDQIFNLFYISNNTYKNSNKKKKLKINNYSNSASNNNNIKKNQRNKRRFGRKKNKNDNTLTQNQKSFSAPQIFTELPDFINKNTLSDFERISNSDNRNTLKIPIGGNSFPIPIESPKSDTTSADLQSNISDSNSSCNTTILTSNNTIQSVTPNEPSSTKSVESKISYINSPIEVSKIGSSKFSTPTSNRDKINSNSSPNKPTPQQLQPPTSSASAKLKSKFKKNQVSNIEEINLFEVINQIYLLLSKNGSEEEQLKSIFNLYDIYDNGYISRDDLKEVLYFRVKQSGLSFSDYTFECLLDHIFEQFDKNQDGIIDFQEFKEELTKKKSPTPSKMEKKTHNVRRYFRIEGLKILFFIIYIMINVGLVFATYYSVSTHQHHAIMLFGKGLYLTRIAAQLVIFNATIILLTMCKQIITWLRSTKLKKIIPLDKYVTFHKLIAVCLILASLVHTFGWFVAMGIASTKPDKVFYGCLYPHFIKRPTVWGMIFLSLPGMTGLLMVLILLLIAVFSCKIIRKKHFELFYYTHHLFVIFFVLLLAHGTMGWIKPPTFWKWFLAPAVIYLIDRGFRMFKKTYRVNLYSVSLKDQNVVVLKFQKPQSFNYEPGQYLLLNVPHLSNLQWHPFTMTSSPLENVITLHIRVIGGWTKELHQYLQKIENDNAVSDIEECDRFSKVQMRIDGPFGSSSQYALNCKQVILVGAGIGVTPMTSLLQDMKIKKEYHMYGQNPSYQMAQKDNYDLGKLEKVHFFWLNRDPICFQWFEDLLVEIAKCGSKAIPKISINTFNTRCFPKHDVRIFMLWNGLDKLFNTQGIDPTTNLPFKTHWGRPNWDAILTYYSNKYKGQEIGVFCCGPKELSKELYEKCRFYTTIKGTKFIFHKENF</sequence>
<dbReference type="Gene3D" id="2.40.30.10">
    <property type="entry name" value="Translation factors"/>
    <property type="match status" value="1"/>
</dbReference>
<feature type="domain" description="FAD-binding FR-type" evidence="13">
    <location>
        <begin position="689"/>
        <end position="810"/>
    </location>
</feature>
<dbReference type="PANTHER" id="PTHR11972">
    <property type="entry name" value="NADPH OXIDASE"/>
    <property type="match status" value="1"/>
</dbReference>
<keyword evidence="3 11" id="KW-0812">Transmembrane</keyword>
<dbReference type="SMART" id="SM00054">
    <property type="entry name" value="EFh"/>
    <property type="match status" value="2"/>
</dbReference>
<feature type="transmembrane region" description="Helical" evidence="11">
    <location>
        <begin position="562"/>
        <end position="587"/>
    </location>
</feature>
<dbReference type="InterPro" id="IPR013121">
    <property type="entry name" value="Fe_red_NAD-bd_6"/>
</dbReference>
<dbReference type="CDD" id="cd06186">
    <property type="entry name" value="NOX_Duox_like_FAD_NADP"/>
    <property type="match status" value="1"/>
</dbReference>
<dbReference type="InterPro" id="IPR000778">
    <property type="entry name" value="Cyt_b245_heavy_chain"/>
</dbReference>
<evidence type="ECO:0000259" key="12">
    <source>
        <dbReference type="PROSITE" id="PS50222"/>
    </source>
</evidence>
<feature type="transmembrane region" description="Helical" evidence="11">
    <location>
        <begin position="607"/>
        <end position="633"/>
    </location>
</feature>
<gene>
    <name evidence="14" type="ORF">DLAC_04617</name>
</gene>
<dbReference type="PROSITE" id="PS51384">
    <property type="entry name" value="FAD_FR"/>
    <property type="match status" value="1"/>
</dbReference>
<organism evidence="14 15">
    <name type="scientific">Tieghemostelium lacteum</name>
    <name type="common">Slime mold</name>
    <name type="synonym">Dictyostelium lacteum</name>
    <dbReference type="NCBI Taxonomy" id="361077"/>
    <lineage>
        <taxon>Eukaryota</taxon>
        <taxon>Amoebozoa</taxon>
        <taxon>Evosea</taxon>
        <taxon>Eumycetozoa</taxon>
        <taxon>Dictyostelia</taxon>
        <taxon>Dictyosteliales</taxon>
        <taxon>Raperosteliaceae</taxon>
        <taxon>Tieghemostelium</taxon>
    </lineage>
</organism>
<name>A0A151ZJZ5_TIELA</name>
<proteinExistence type="predicted"/>
<accession>A0A151ZJZ5</accession>
<evidence type="ECO:0000256" key="6">
    <source>
        <dbReference type="ARBA" id="ARBA00022857"/>
    </source>
</evidence>
<dbReference type="GO" id="GO:0042554">
    <property type="term" value="P:superoxide anion generation"/>
    <property type="evidence" value="ECO:0007669"/>
    <property type="project" value="TreeGrafter"/>
</dbReference>
<dbReference type="SFLD" id="SFLDG01169">
    <property type="entry name" value="NADPH_oxidase_subgroup_(NOX)"/>
    <property type="match status" value="1"/>
</dbReference>
<keyword evidence="5" id="KW-0106">Calcium</keyword>
<keyword evidence="6" id="KW-0521">NADP</keyword>
<dbReference type="OrthoDB" id="167398at2759"/>
<dbReference type="Gene3D" id="3.40.50.80">
    <property type="entry name" value="Nucleotide-binding domain of ferredoxin-NADP reductase (FNR) module"/>
    <property type="match status" value="1"/>
</dbReference>
<dbReference type="InterPro" id="IPR039261">
    <property type="entry name" value="FNR_nucleotide-bd"/>
</dbReference>
<feature type="compositionally biased region" description="Low complexity" evidence="10">
    <location>
        <begin position="327"/>
        <end position="338"/>
    </location>
</feature>
<dbReference type="InParanoid" id="A0A151ZJZ5"/>
<protein>
    <submittedName>
        <fullName evidence="14">Superoxide-generating NADPH oxidase flavocytochrome</fullName>
    </submittedName>
</protein>
<dbReference type="PRINTS" id="PR00466">
    <property type="entry name" value="GP91PHOX"/>
</dbReference>
<dbReference type="InterPro" id="IPR013130">
    <property type="entry name" value="Fe3_Rdtase_TM_dom"/>
</dbReference>
<keyword evidence="7 11" id="KW-1133">Transmembrane helix</keyword>
<dbReference type="AlphaFoldDB" id="A0A151ZJZ5"/>
<keyword evidence="9 11" id="KW-0472">Membrane</keyword>
<evidence type="ECO:0000256" key="5">
    <source>
        <dbReference type="ARBA" id="ARBA00022837"/>
    </source>
</evidence>
<feature type="region of interest" description="Disordered" evidence="10">
    <location>
        <begin position="152"/>
        <end position="191"/>
    </location>
</feature>
<evidence type="ECO:0000313" key="14">
    <source>
        <dbReference type="EMBL" id="KYQ94318.1"/>
    </source>
</evidence>
<evidence type="ECO:0000256" key="4">
    <source>
        <dbReference type="ARBA" id="ARBA00022827"/>
    </source>
</evidence>
<evidence type="ECO:0000259" key="13">
    <source>
        <dbReference type="PROSITE" id="PS51384"/>
    </source>
</evidence>
<feature type="compositionally biased region" description="Polar residues" evidence="10">
    <location>
        <begin position="243"/>
        <end position="262"/>
    </location>
</feature>
<dbReference type="InterPro" id="IPR018247">
    <property type="entry name" value="EF_Hand_1_Ca_BS"/>
</dbReference>
<dbReference type="InterPro" id="IPR050369">
    <property type="entry name" value="RBOH/FRE"/>
</dbReference>
<keyword evidence="4" id="KW-0274">FAD</keyword>
<feature type="domain" description="EF-hand" evidence="12">
    <location>
        <begin position="424"/>
        <end position="454"/>
    </location>
</feature>